<evidence type="ECO:0000256" key="1">
    <source>
        <dbReference type="ARBA" id="ARBA00004496"/>
    </source>
</evidence>
<reference evidence="15 16" key="1">
    <citation type="submission" date="2019-02" db="EMBL/GenBank/DDBJ databases">
        <title>Complete Genome Sequence and Methylome Analysis of free living Spirochaetas.</title>
        <authorList>
            <person name="Fomenkov A."/>
            <person name="Dubinina G."/>
            <person name="Leshcheva N."/>
            <person name="Mikheeva N."/>
            <person name="Grabovich M."/>
            <person name="Vincze T."/>
            <person name="Roberts R.J."/>
        </authorList>
    </citation>
    <scope>NUCLEOTIDE SEQUENCE [LARGE SCALE GENOMIC DNA]</scope>
    <source>
        <strain evidence="15 16">K2</strain>
    </source>
</reference>
<dbReference type="SUPFAM" id="SSF46785">
    <property type="entry name" value="Winged helix' DNA-binding domain"/>
    <property type="match status" value="1"/>
</dbReference>
<keyword evidence="11" id="KW-0464">Manganese</keyword>
<dbReference type="GO" id="GO:0003677">
    <property type="term" value="F:DNA binding"/>
    <property type="evidence" value="ECO:0007669"/>
    <property type="project" value="UniProtKB-KW"/>
</dbReference>
<dbReference type="GO" id="GO:0046914">
    <property type="term" value="F:transition metal ion binding"/>
    <property type="evidence" value="ECO:0007669"/>
    <property type="project" value="InterPro"/>
</dbReference>
<evidence type="ECO:0000259" key="14">
    <source>
        <dbReference type="PROSITE" id="PS50944"/>
    </source>
</evidence>
<keyword evidence="6" id="KW-0678">Repressor</keyword>
<dbReference type="EMBL" id="CP036150">
    <property type="protein sequence ID" value="QEN08813.1"/>
    <property type="molecule type" value="Genomic_DNA"/>
</dbReference>
<keyword evidence="5" id="KW-0963">Cytoplasm</keyword>
<dbReference type="SUPFAM" id="SSF50037">
    <property type="entry name" value="C-terminal domain of transcriptional repressors"/>
    <property type="match status" value="1"/>
</dbReference>
<protein>
    <recommendedName>
        <fullName evidence="4">Transcriptional regulator MntR</fullName>
    </recommendedName>
    <alternativeName>
        <fullName evidence="13">Manganese transport regulator</fullName>
    </alternativeName>
</protein>
<evidence type="ECO:0000256" key="3">
    <source>
        <dbReference type="ARBA" id="ARBA00011738"/>
    </source>
</evidence>
<dbReference type="GO" id="GO:0003700">
    <property type="term" value="F:DNA-binding transcription factor activity"/>
    <property type="evidence" value="ECO:0007669"/>
    <property type="project" value="InterPro"/>
</dbReference>
<name>A0A5C1QL97_9SPIO</name>
<evidence type="ECO:0000256" key="4">
    <source>
        <dbReference type="ARBA" id="ARBA00022386"/>
    </source>
</evidence>
<evidence type="ECO:0000256" key="6">
    <source>
        <dbReference type="ARBA" id="ARBA00022491"/>
    </source>
</evidence>
<sequence length="233" mass="26605">MNRISDQELLDIQKQFPSALSYLTSIFIINREYGKVGNSRLASRLKVSKPAANQAMGRLKKLGYAEQAPYESIRLTSEGLRFAESVLIRHYLIEHLLISKLDYPWEKSDDEAQRLQASLSEDFTKYLYEYFGHPRTCPHGNPFPGALGEEELINAERVSKAPMLTDLVLIRITEEGEARDGLLPFCHKMDLYPGKKLQVNARDDQNITVIMDDKEIRIPLEIAGFLCYRPLGD</sequence>
<evidence type="ECO:0000256" key="10">
    <source>
        <dbReference type="ARBA" id="ARBA00023163"/>
    </source>
</evidence>
<dbReference type="GO" id="GO:0005737">
    <property type="term" value="C:cytoplasm"/>
    <property type="evidence" value="ECO:0007669"/>
    <property type="project" value="UniProtKB-SubCell"/>
</dbReference>
<dbReference type="OrthoDB" id="9791355at2"/>
<comment type="function">
    <text evidence="12">In the presence of manganese, represses expression of mntH and mntS. Up-regulates expression of mntP.</text>
</comment>
<dbReference type="AlphaFoldDB" id="A0A5C1QL97"/>
<keyword evidence="8" id="KW-0238">DNA-binding</keyword>
<evidence type="ECO:0000256" key="5">
    <source>
        <dbReference type="ARBA" id="ARBA00022490"/>
    </source>
</evidence>
<dbReference type="InterPro" id="IPR022687">
    <property type="entry name" value="HTH_DTXR"/>
</dbReference>
<dbReference type="InterPro" id="IPR022689">
    <property type="entry name" value="Iron_dep_repressor"/>
</dbReference>
<evidence type="ECO:0000256" key="9">
    <source>
        <dbReference type="ARBA" id="ARBA00023159"/>
    </source>
</evidence>
<evidence type="ECO:0000256" key="2">
    <source>
        <dbReference type="ARBA" id="ARBA00007871"/>
    </source>
</evidence>
<dbReference type="KEGG" id="ock:EXM22_12735"/>
<dbReference type="SUPFAM" id="SSF47979">
    <property type="entry name" value="Iron-dependent repressor protein, dimerization domain"/>
    <property type="match status" value="1"/>
</dbReference>
<dbReference type="PANTHER" id="PTHR33238">
    <property type="entry name" value="IRON (METAL) DEPENDENT REPRESSOR, DTXR FAMILY"/>
    <property type="match status" value="1"/>
</dbReference>
<dbReference type="InterPro" id="IPR036421">
    <property type="entry name" value="Fe_dep_repressor_sf"/>
</dbReference>
<dbReference type="InterPro" id="IPR036390">
    <property type="entry name" value="WH_DNA-bd_sf"/>
</dbReference>
<evidence type="ECO:0000256" key="12">
    <source>
        <dbReference type="ARBA" id="ARBA00025185"/>
    </source>
</evidence>
<dbReference type="PANTHER" id="PTHR33238:SF11">
    <property type="entry name" value="TRANSCRIPTIONAL REGULATOR MNTR"/>
    <property type="match status" value="1"/>
</dbReference>
<gene>
    <name evidence="15" type="ORF">EXM22_12735</name>
</gene>
<dbReference type="InterPro" id="IPR001367">
    <property type="entry name" value="Fe_dep_repressor"/>
</dbReference>
<dbReference type="InterPro" id="IPR050536">
    <property type="entry name" value="DtxR_MntR_Metal-Reg"/>
</dbReference>
<dbReference type="Proteomes" id="UP000324209">
    <property type="component" value="Chromosome"/>
</dbReference>
<evidence type="ECO:0000256" key="13">
    <source>
        <dbReference type="ARBA" id="ARBA00032593"/>
    </source>
</evidence>
<keyword evidence="7" id="KW-0805">Transcription regulation</keyword>
<dbReference type="InterPro" id="IPR008988">
    <property type="entry name" value="Transcriptional_repressor_C"/>
</dbReference>
<dbReference type="PROSITE" id="PS50944">
    <property type="entry name" value="HTH_DTXR"/>
    <property type="match status" value="1"/>
</dbReference>
<comment type="similarity">
    <text evidence="2">Belongs to the DtxR/MntR family.</text>
</comment>
<evidence type="ECO:0000256" key="11">
    <source>
        <dbReference type="ARBA" id="ARBA00023211"/>
    </source>
</evidence>
<dbReference type="Pfam" id="PF02742">
    <property type="entry name" value="Fe_dep_repr_C"/>
    <property type="match status" value="1"/>
</dbReference>
<feature type="domain" description="HTH dtxR-type" evidence="14">
    <location>
        <begin position="22"/>
        <end position="76"/>
    </location>
</feature>
<keyword evidence="16" id="KW-1185">Reference proteome</keyword>
<evidence type="ECO:0000256" key="7">
    <source>
        <dbReference type="ARBA" id="ARBA00023015"/>
    </source>
</evidence>
<keyword evidence="10" id="KW-0804">Transcription</keyword>
<dbReference type="RefSeq" id="WP_149486892.1">
    <property type="nucleotide sequence ID" value="NZ_CP036150.1"/>
</dbReference>
<evidence type="ECO:0000313" key="16">
    <source>
        <dbReference type="Proteomes" id="UP000324209"/>
    </source>
</evidence>
<dbReference type="SMART" id="SM00529">
    <property type="entry name" value="HTH_DTXR"/>
    <property type="match status" value="1"/>
</dbReference>
<evidence type="ECO:0000313" key="15">
    <source>
        <dbReference type="EMBL" id="QEN08813.1"/>
    </source>
</evidence>
<dbReference type="InterPro" id="IPR036388">
    <property type="entry name" value="WH-like_DNA-bd_sf"/>
</dbReference>
<dbReference type="GO" id="GO:0046983">
    <property type="term" value="F:protein dimerization activity"/>
    <property type="evidence" value="ECO:0007669"/>
    <property type="project" value="InterPro"/>
</dbReference>
<proteinExistence type="inferred from homology"/>
<dbReference type="Gene3D" id="1.10.10.10">
    <property type="entry name" value="Winged helix-like DNA-binding domain superfamily/Winged helix DNA-binding domain"/>
    <property type="match status" value="1"/>
</dbReference>
<organism evidence="15 16">
    <name type="scientific">Oceanispirochaeta crateris</name>
    <dbReference type="NCBI Taxonomy" id="2518645"/>
    <lineage>
        <taxon>Bacteria</taxon>
        <taxon>Pseudomonadati</taxon>
        <taxon>Spirochaetota</taxon>
        <taxon>Spirochaetia</taxon>
        <taxon>Spirochaetales</taxon>
        <taxon>Spirochaetaceae</taxon>
        <taxon>Oceanispirochaeta</taxon>
    </lineage>
</organism>
<evidence type="ECO:0000256" key="8">
    <source>
        <dbReference type="ARBA" id="ARBA00023125"/>
    </source>
</evidence>
<comment type="subunit">
    <text evidence="3">Homodimer.</text>
</comment>
<accession>A0A5C1QL97</accession>
<dbReference type="Pfam" id="PF01325">
    <property type="entry name" value="Fe_dep_repress"/>
    <property type="match status" value="1"/>
</dbReference>
<comment type="subcellular location">
    <subcellularLocation>
        <location evidence="1">Cytoplasm</location>
    </subcellularLocation>
</comment>
<keyword evidence="9" id="KW-0010">Activator</keyword>